<comment type="catalytic activity">
    <reaction evidence="4 5 6">
        <text>an acyl phosphate + H2O = a carboxylate + phosphate + H(+)</text>
        <dbReference type="Rhea" id="RHEA:14965"/>
        <dbReference type="ChEBI" id="CHEBI:15377"/>
        <dbReference type="ChEBI" id="CHEBI:15378"/>
        <dbReference type="ChEBI" id="CHEBI:29067"/>
        <dbReference type="ChEBI" id="CHEBI:43474"/>
        <dbReference type="ChEBI" id="CHEBI:59918"/>
        <dbReference type="EC" id="3.6.1.7"/>
    </reaction>
</comment>
<gene>
    <name evidence="9" type="ORF">J2T07_002325</name>
</gene>
<comment type="similarity">
    <text evidence="1 7">Belongs to the acylphosphatase family.</text>
</comment>
<evidence type="ECO:0000256" key="6">
    <source>
        <dbReference type="RuleBase" id="RU000553"/>
    </source>
</evidence>
<dbReference type="Pfam" id="PF00708">
    <property type="entry name" value="Acylphosphatase"/>
    <property type="match status" value="1"/>
</dbReference>
<dbReference type="EMBL" id="JAUSSK010000003">
    <property type="protein sequence ID" value="MDQ0010135.1"/>
    <property type="molecule type" value="Genomic_DNA"/>
</dbReference>
<proteinExistence type="inferred from homology"/>
<dbReference type="SUPFAM" id="SSF54975">
    <property type="entry name" value="Acylphosphatase/BLUF domain-like"/>
    <property type="match status" value="1"/>
</dbReference>
<dbReference type="InterPro" id="IPR020456">
    <property type="entry name" value="Acylphosphatase"/>
</dbReference>
<dbReference type="PROSITE" id="PS00151">
    <property type="entry name" value="ACYLPHOSPHATASE_2"/>
    <property type="match status" value="1"/>
</dbReference>
<evidence type="ECO:0000259" key="8">
    <source>
        <dbReference type="PROSITE" id="PS51160"/>
    </source>
</evidence>
<dbReference type="PROSITE" id="PS51160">
    <property type="entry name" value="ACYLPHOSPHATASE_3"/>
    <property type="match status" value="1"/>
</dbReference>
<dbReference type="Proteomes" id="UP001237737">
    <property type="component" value="Unassembled WGS sequence"/>
</dbReference>
<protein>
    <recommendedName>
        <fullName evidence="3 5">Acylphosphatase</fullName>
        <ecNumber evidence="2 5">3.6.1.7</ecNumber>
    </recommendedName>
</protein>
<dbReference type="InterPro" id="IPR036046">
    <property type="entry name" value="Acylphosphatase-like_dom_sf"/>
</dbReference>
<sequence>MKAARFVVRGKVQGVFFRASAREQAMALDLTGYARNLVDGSVEVVVYGEASAIDRLETWLRDGPDAAEVDQLYREEIGAHDVPAEFLVK</sequence>
<dbReference type="InterPro" id="IPR001792">
    <property type="entry name" value="Acylphosphatase-like_dom"/>
</dbReference>
<keyword evidence="5 6" id="KW-0378">Hydrolase</keyword>
<evidence type="ECO:0000256" key="7">
    <source>
        <dbReference type="RuleBase" id="RU004168"/>
    </source>
</evidence>
<evidence type="ECO:0000256" key="1">
    <source>
        <dbReference type="ARBA" id="ARBA00005614"/>
    </source>
</evidence>
<dbReference type="PROSITE" id="PS00150">
    <property type="entry name" value="ACYLPHOSPHATASE_1"/>
    <property type="match status" value="1"/>
</dbReference>
<dbReference type="InterPro" id="IPR017968">
    <property type="entry name" value="Acylphosphatase_CS"/>
</dbReference>
<dbReference type="EC" id="3.6.1.7" evidence="2 5"/>
<feature type="domain" description="Acylphosphatase-like" evidence="8">
    <location>
        <begin position="3"/>
        <end position="89"/>
    </location>
</feature>
<feature type="active site" evidence="5">
    <location>
        <position position="18"/>
    </location>
</feature>
<dbReference type="Gene3D" id="3.30.70.100">
    <property type="match status" value="1"/>
</dbReference>
<evidence type="ECO:0000313" key="10">
    <source>
        <dbReference type="Proteomes" id="UP001237737"/>
    </source>
</evidence>
<evidence type="ECO:0000313" key="9">
    <source>
        <dbReference type="EMBL" id="MDQ0010135.1"/>
    </source>
</evidence>
<dbReference type="PANTHER" id="PTHR47268">
    <property type="entry name" value="ACYLPHOSPHATASE"/>
    <property type="match status" value="1"/>
</dbReference>
<evidence type="ECO:0000256" key="2">
    <source>
        <dbReference type="ARBA" id="ARBA00012150"/>
    </source>
</evidence>
<accession>A0ABT9SZG7</accession>
<comment type="caution">
    <text evidence="9">The sequence shown here is derived from an EMBL/GenBank/DDBJ whole genome shotgun (WGS) entry which is preliminary data.</text>
</comment>
<keyword evidence="10" id="KW-1185">Reference proteome</keyword>
<evidence type="ECO:0000256" key="4">
    <source>
        <dbReference type="ARBA" id="ARBA00047645"/>
    </source>
</evidence>
<dbReference type="GO" id="GO:0003998">
    <property type="term" value="F:acylphosphatase activity"/>
    <property type="evidence" value="ECO:0007669"/>
    <property type="project" value="UniProtKB-EC"/>
</dbReference>
<reference evidence="9 10" key="1">
    <citation type="submission" date="2023-07" db="EMBL/GenBank/DDBJ databases">
        <title>Sorghum-associated microbial communities from plants grown in Nebraska, USA.</title>
        <authorList>
            <person name="Schachtman D."/>
        </authorList>
    </citation>
    <scope>NUCLEOTIDE SEQUENCE [LARGE SCALE GENOMIC DNA]</scope>
    <source>
        <strain evidence="9 10">CC60</strain>
    </source>
</reference>
<evidence type="ECO:0000256" key="5">
    <source>
        <dbReference type="PROSITE-ProRule" id="PRU00520"/>
    </source>
</evidence>
<dbReference type="RefSeq" id="WP_306850147.1">
    <property type="nucleotide sequence ID" value="NZ_JAUSSK010000003.1"/>
</dbReference>
<name>A0ABT9SZG7_9GAMM</name>
<organism evidence="9 10">
    <name type="scientific">Luteibacter jiangsuensis</name>
    <dbReference type="NCBI Taxonomy" id="637577"/>
    <lineage>
        <taxon>Bacteria</taxon>
        <taxon>Pseudomonadati</taxon>
        <taxon>Pseudomonadota</taxon>
        <taxon>Gammaproteobacteria</taxon>
        <taxon>Lysobacterales</taxon>
        <taxon>Rhodanobacteraceae</taxon>
        <taxon>Luteibacter</taxon>
    </lineage>
</organism>
<feature type="active site" evidence="5">
    <location>
        <position position="36"/>
    </location>
</feature>
<dbReference type="PANTHER" id="PTHR47268:SF4">
    <property type="entry name" value="ACYLPHOSPHATASE"/>
    <property type="match status" value="1"/>
</dbReference>
<evidence type="ECO:0000256" key="3">
    <source>
        <dbReference type="ARBA" id="ARBA00015991"/>
    </source>
</evidence>